<dbReference type="EMBL" id="MLQS01000019">
    <property type="protein sequence ID" value="OIJ19312.1"/>
    <property type="molecule type" value="Genomic_DNA"/>
</dbReference>
<keyword evidence="1" id="KW-0645">Protease</keyword>
<dbReference type="GO" id="GO:0008233">
    <property type="term" value="F:peptidase activity"/>
    <property type="evidence" value="ECO:0007669"/>
    <property type="project" value="UniProtKB-KW"/>
</dbReference>
<comment type="caution">
    <text evidence="1">The sequence shown here is derived from an EMBL/GenBank/DDBJ whole genome shotgun (WGS) entry which is preliminary data.</text>
</comment>
<evidence type="ECO:0000313" key="1">
    <source>
        <dbReference type="EMBL" id="OIJ19312.1"/>
    </source>
</evidence>
<evidence type="ECO:0000313" key="2">
    <source>
        <dbReference type="Proteomes" id="UP000180057"/>
    </source>
</evidence>
<dbReference type="InterPro" id="IPR009665">
    <property type="entry name" value="YyaC"/>
</dbReference>
<organism evidence="1 2">
    <name type="scientific">Anaerobacillus alkalidiazotrophicus</name>
    <dbReference type="NCBI Taxonomy" id="472963"/>
    <lineage>
        <taxon>Bacteria</taxon>
        <taxon>Bacillati</taxon>
        <taxon>Bacillota</taxon>
        <taxon>Bacilli</taxon>
        <taxon>Bacillales</taxon>
        <taxon>Bacillaceae</taxon>
        <taxon>Anaerobacillus</taxon>
    </lineage>
</organism>
<dbReference type="GO" id="GO:0006508">
    <property type="term" value="P:proteolysis"/>
    <property type="evidence" value="ECO:0007669"/>
    <property type="project" value="UniProtKB-KW"/>
</dbReference>
<keyword evidence="1" id="KW-0378">Hydrolase</keyword>
<dbReference type="Pfam" id="PF06866">
    <property type="entry name" value="DUF1256"/>
    <property type="match status" value="1"/>
</dbReference>
<sequence>MYDKVIPYNNKLAPLYIRNSLFTLLPEGIEHIYVIGIGSNLINGDSLGPFVGTLLKNLYPGHLTVLGSLQTPIDATNVPEISRLNLPNNSFIIAIDSVLGNPKIVNSIVVRNGSVLPGAGLGHDLPPIGDCSVMGVVLENDPSVENSLFYTNLNLIYTMALQISRGISLTVRQYFNYPSDQPILL</sequence>
<dbReference type="AlphaFoldDB" id="A0A1S2M3G7"/>
<dbReference type="NCBIfam" id="TIGR02841">
    <property type="entry name" value="spore_YyaC"/>
    <property type="match status" value="1"/>
</dbReference>
<dbReference type="Proteomes" id="UP000180057">
    <property type="component" value="Unassembled WGS sequence"/>
</dbReference>
<proteinExistence type="predicted"/>
<keyword evidence="2" id="KW-1185">Reference proteome</keyword>
<gene>
    <name evidence="1" type="ORF">BKP45_13955</name>
</gene>
<name>A0A1S2M3G7_9BACI</name>
<dbReference type="InterPro" id="IPR023430">
    <property type="entry name" value="Pept_HybD-like_dom_sf"/>
</dbReference>
<protein>
    <submittedName>
        <fullName evidence="1">Spore protease YyaC</fullName>
    </submittedName>
</protein>
<dbReference type="STRING" id="472963.BKP45_13955"/>
<reference evidence="1 2" key="1">
    <citation type="submission" date="2016-10" db="EMBL/GenBank/DDBJ databases">
        <title>Draft genome sequences of four alkaliphilic bacteria belonging to the Anaerobacillus genus.</title>
        <authorList>
            <person name="Bassil N.M."/>
            <person name="Lloyd J.R."/>
        </authorList>
    </citation>
    <scope>NUCLEOTIDE SEQUENCE [LARGE SCALE GENOMIC DNA]</scope>
    <source>
        <strain evidence="1 2">DSM 22531</strain>
    </source>
</reference>
<dbReference type="OrthoDB" id="2972479at2"/>
<accession>A0A1S2M3G7</accession>
<dbReference type="SUPFAM" id="SSF53163">
    <property type="entry name" value="HybD-like"/>
    <property type="match status" value="1"/>
</dbReference>